<name>A0A8S9J0N7_BRACR</name>
<evidence type="ECO:0000313" key="1">
    <source>
        <dbReference type="EMBL" id="KAF2575970.1"/>
    </source>
</evidence>
<comment type="caution">
    <text evidence="1">The sequence shown here is derived from an EMBL/GenBank/DDBJ whole genome shotgun (WGS) entry which is preliminary data.</text>
</comment>
<organism evidence="1">
    <name type="scientific">Brassica cretica</name>
    <name type="common">Mustard</name>
    <dbReference type="NCBI Taxonomy" id="69181"/>
    <lineage>
        <taxon>Eukaryota</taxon>
        <taxon>Viridiplantae</taxon>
        <taxon>Streptophyta</taxon>
        <taxon>Embryophyta</taxon>
        <taxon>Tracheophyta</taxon>
        <taxon>Spermatophyta</taxon>
        <taxon>Magnoliopsida</taxon>
        <taxon>eudicotyledons</taxon>
        <taxon>Gunneridae</taxon>
        <taxon>Pentapetalae</taxon>
        <taxon>rosids</taxon>
        <taxon>malvids</taxon>
        <taxon>Brassicales</taxon>
        <taxon>Brassicaceae</taxon>
        <taxon>Brassiceae</taxon>
        <taxon>Brassica</taxon>
    </lineage>
</organism>
<proteinExistence type="predicted"/>
<sequence>MKITAFTEAEECSVQLSGYYNGESPNPSSRFENWAVLRQTLAEIAIVPYHCLNIFIQGSISANRQLRFRECVKDIGSSSASTKYGGVQKLECVTDAECNAYVLSHRSGTQHVRLYPLKQV</sequence>
<dbReference type="EMBL" id="QGKY02001015">
    <property type="protein sequence ID" value="KAF2575970.1"/>
    <property type="molecule type" value="Genomic_DNA"/>
</dbReference>
<dbReference type="AlphaFoldDB" id="A0A8S9J0N7"/>
<gene>
    <name evidence="1" type="ORF">F2Q70_00003458</name>
</gene>
<protein>
    <submittedName>
        <fullName evidence="1">Uncharacterized protein</fullName>
    </submittedName>
</protein>
<reference evidence="1" key="1">
    <citation type="submission" date="2019-12" db="EMBL/GenBank/DDBJ databases">
        <title>Genome sequencing and annotation of Brassica cretica.</title>
        <authorList>
            <person name="Studholme D.J."/>
            <person name="Sarris P.F."/>
        </authorList>
    </citation>
    <scope>NUCLEOTIDE SEQUENCE</scope>
    <source>
        <strain evidence="1">PFS-102/07</strain>
        <tissue evidence="1">Leaf</tissue>
    </source>
</reference>
<accession>A0A8S9J0N7</accession>